<dbReference type="Proteomes" id="UP000015101">
    <property type="component" value="Unassembled WGS sequence"/>
</dbReference>
<dbReference type="InParanoid" id="T1F011"/>
<sequence>MASEWQLLTRQNNIYFRETINICADLVSMYLIEGYVVFARRCVYGLAFEVHSNRTWNDGHWHNRNHDGHCFHCPHTVYCYHNHTNTQCKTMQYNTTHATRRKEIKRIAFQFNTAIYGVANSDVSSENTGVGDTEIFEVITLVSVVTIVQSLQQCNLSHEISNAYVI</sequence>
<dbReference type="GeneID" id="20202161"/>
<dbReference type="EMBL" id="AMQM01002879">
    <property type="status" value="NOT_ANNOTATED_CDS"/>
    <property type="molecule type" value="Genomic_DNA"/>
</dbReference>
<evidence type="ECO:0000313" key="3">
    <source>
        <dbReference type="Proteomes" id="UP000015101"/>
    </source>
</evidence>
<reference evidence="1 3" key="2">
    <citation type="journal article" date="2013" name="Nature">
        <title>Insights into bilaterian evolution from three spiralian genomes.</title>
        <authorList>
            <person name="Simakov O."/>
            <person name="Marletaz F."/>
            <person name="Cho S.J."/>
            <person name="Edsinger-Gonzales E."/>
            <person name="Havlak P."/>
            <person name="Hellsten U."/>
            <person name="Kuo D.H."/>
            <person name="Larsson T."/>
            <person name="Lv J."/>
            <person name="Arendt D."/>
            <person name="Savage R."/>
            <person name="Osoegawa K."/>
            <person name="de Jong P."/>
            <person name="Grimwood J."/>
            <person name="Chapman J.A."/>
            <person name="Shapiro H."/>
            <person name="Aerts A."/>
            <person name="Otillar R.P."/>
            <person name="Terry A.Y."/>
            <person name="Boore J.L."/>
            <person name="Grigoriev I.V."/>
            <person name="Lindberg D.R."/>
            <person name="Seaver E.C."/>
            <person name="Weisblat D.A."/>
            <person name="Putnam N.H."/>
            <person name="Rokhsar D.S."/>
        </authorList>
    </citation>
    <scope>NUCLEOTIDE SEQUENCE</scope>
</reference>
<gene>
    <name evidence="2" type="primary">20202161</name>
    <name evidence="1" type="ORF">HELRODRAFT_167979</name>
</gene>
<evidence type="ECO:0000313" key="1">
    <source>
        <dbReference type="EMBL" id="ESO10121.1"/>
    </source>
</evidence>
<accession>T1F011</accession>
<dbReference type="EnsemblMetazoa" id="HelroT167979">
    <property type="protein sequence ID" value="HelroP167979"/>
    <property type="gene ID" value="HelroG167979"/>
</dbReference>
<name>T1F011_HELRO</name>
<reference evidence="3" key="1">
    <citation type="submission" date="2012-12" db="EMBL/GenBank/DDBJ databases">
        <authorList>
            <person name="Hellsten U."/>
            <person name="Grimwood J."/>
            <person name="Chapman J.A."/>
            <person name="Shapiro H."/>
            <person name="Aerts A."/>
            <person name="Otillar R.P."/>
            <person name="Terry A.Y."/>
            <person name="Boore J.L."/>
            <person name="Simakov O."/>
            <person name="Marletaz F."/>
            <person name="Cho S.-J."/>
            <person name="Edsinger-Gonzales E."/>
            <person name="Havlak P."/>
            <person name="Kuo D.-H."/>
            <person name="Larsson T."/>
            <person name="Lv J."/>
            <person name="Arendt D."/>
            <person name="Savage R."/>
            <person name="Osoegawa K."/>
            <person name="de Jong P."/>
            <person name="Lindberg D.R."/>
            <person name="Seaver E.C."/>
            <person name="Weisblat D.A."/>
            <person name="Putnam N.H."/>
            <person name="Grigoriev I.V."/>
            <person name="Rokhsar D.S."/>
        </authorList>
    </citation>
    <scope>NUCLEOTIDE SEQUENCE</scope>
</reference>
<dbReference type="HOGENOM" id="CLU_1604507_0_0_1"/>
<reference evidence="2" key="3">
    <citation type="submission" date="2015-06" db="UniProtKB">
        <authorList>
            <consortium name="EnsemblMetazoa"/>
        </authorList>
    </citation>
    <scope>IDENTIFICATION</scope>
</reference>
<dbReference type="EMBL" id="KB095905">
    <property type="protein sequence ID" value="ESO10121.1"/>
    <property type="molecule type" value="Genomic_DNA"/>
</dbReference>
<proteinExistence type="predicted"/>
<dbReference type="CTD" id="20202161"/>
<dbReference type="KEGG" id="hro:HELRODRAFT_167979"/>
<protein>
    <submittedName>
        <fullName evidence="1 2">Uncharacterized protein</fullName>
    </submittedName>
</protein>
<evidence type="ECO:0000313" key="2">
    <source>
        <dbReference type="EnsemblMetazoa" id="HelroP167979"/>
    </source>
</evidence>
<dbReference type="AlphaFoldDB" id="T1F011"/>
<organism evidence="2 3">
    <name type="scientific">Helobdella robusta</name>
    <name type="common">Californian leech</name>
    <dbReference type="NCBI Taxonomy" id="6412"/>
    <lineage>
        <taxon>Eukaryota</taxon>
        <taxon>Metazoa</taxon>
        <taxon>Spiralia</taxon>
        <taxon>Lophotrochozoa</taxon>
        <taxon>Annelida</taxon>
        <taxon>Clitellata</taxon>
        <taxon>Hirudinea</taxon>
        <taxon>Rhynchobdellida</taxon>
        <taxon>Glossiphoniidae</taxon>
        <taxon>Helobdella</taxon>
    </lineage>
</organism>
<keyword evidence="3" id="KW-1185">Reference proteome</keyword>
<dbReference type="RefSeq" id="XP_009011935.1">
    <property type="nucleotide sequence ID" value="XM_009013687.1"/>
</dbReference>